<evidence type="ECO:0000313" key="1">
    <source>
        <dbReference type="EMBL" id="JAD61880.1"/>
    </source>
</evidence>
<protein>
    <submittedName>
        <fullName evidence="1">Uncharacterized protein</fullName>
    </submittedName>
</protein>
<reference evidence="1" key="2">
    <citation type="journal article" date="2015" name="Data Brief">
        <title>Shoot transcriptome of the giant reed, Arundo donax.</title>
        <authorList>
            <person name="Barrero R.A."/>
            <person name="Guerrero F.D."/>
            <person name="Moolhuijzen P."/>
            <person name="Goolsby J.A."/>
            <person name="Tidwell J."/>
            <person name="Bellgard S.E."/>
            <person name="Bellgard M.I."/>
        </authorList>
    </citation>
    <scope>NUCLEOTIDE SEQUENCE</scope>
    <source>
        <tissue evidence="1">Shoot tissue taken approximately 20 cm above the soil surface</tissue>
    </source>
</reference>
<reference evidence="1" key="1">
    <citation type="submission" date="2014-09" db="EMBL/GenBank/DDBJ databases">
        <authorList>
            <person name="Magalhaes I.L.F."/>
            <person name="Oliveira U."/>
            <person name="Santos F.R."/>
            <person name="Vidigal T.H.D.A."/>
            <person name="Brescovit A.D."/>
            <person name="Santos A.J."/>
        </authorList>
    </citation>
    <scope>NUCLEOTIDE SEQUENCE</scope>
    <source>
        <tissue evidence="1">Shoot tissue taken approximately 20 cm above the soil surface</tissue>
    </source>
</reference>
<name>A0A0A9BKX6_ARUDO</name>
<organism evidence="1">
    <name type="scientific">Arundo donax</name>
    <name type="common">Giant reed</name>
    <name type="synonym">Donax arundinaceus</name>
    <dbReference type="NCBI Taxonomy" id="35708"/>
    <lineage>
        <taxon>Eukaryota</taxon>
        <taxon>Viridiplantae</taxon>
        <taxon>Streptophyta</taxon>
        <taxon>Embryophyta</taxon>
        <taxon>Tracheophyta</taxon>
        <taxon>Spermatophyta</taxon>
        <taxon>Magnoliopsida</taxon>
        <taxon>Liliopsida</taxon>
        <taxon>Poales</taxon>
        <taxon>Poaceae</taxon>
        <taxon>PACMAD clade</taxon>
        <taxon>Arundinoideae</taxon>
        <taxon>Arundineae</taxon>
        <taxon>Arundo</taxon>
    </lineage>
</organism>
<sequence length="19" mass="2274">MVGLRWLQEHNEFILSTLS</sequence>
<dbReference type="AlphaFoldDB" id="A0A0A9BKX6"/>
<proteinExistence type="predicted"/>
<dbReference type="EMBL" id="GBRH01236015">
    <property type="protein sequence ID" value="JAD61880.1"/>
    <property type="molecule type" value="Transcribed_RNA"/>
</dbReference>
<accession>A0A0A9BKX6</accession>